<dbReference type="EMBL" id="CP102515">
    <property type="protein sequence ID" value="UUY52400.1"/>
    <property type="molecule type" value="Genomic_DNA"/>
</dbReference>
<geneLocation type="plasmid" evidence="2 3">
    <name>unnamed1</name>
</geneLocation>
<dbReference type="GeneID" id="95578669"/>
<keyword evidence="1" id="KW-0812">Transmembrane</keyword>
<dbReference type="RefSeq" id="WP_257858144.1">
    <property type="nucleotide sequence ID" value="NZ_CP102515.1"/>
</dbReference>
<accession>A0ABY5Q9R8</accession>
<name>A0ABY5Q9R8_9ACTN</name>
<evidence type="ECO:0008006" key="4">
    <source>
        <dbReference type="Google" id="ProtNLM"/>
    </source>
</evidence>
<evidence type="ECO:0000256" key="1">
    <source>
        <dbReference type="SAM" id="Phobius"/>
    </source>
</evidence>
<evidence type="ECO:0000313" key="3">
    <source>
        <dbReference type="Proteomes" id="UP001057738"/>
    </source>
</evidence>
<evidence type="ECO:0000313" key="2">
    <source>
        <dbReference type="EMBL" id="UUY52400.1"/>
    </source>
</evidence>
<gene>
    <name evidence="2" type="ORF">NRK68_34595</name>
</gene>
<keyword evidence="1" id="KW-1133">Transmembrane helix</keyword>
<sequence length="166" mass="17372">MDFHPAAGRPMTDSEAAAEAMRIMDASFRTDQPGHFPTSYRDHSPVPAYGDTPPVLQPDHRIVPAWAAGIAVASIGVGAGVTGIGCGAWLVLQGLASVSLAGVLMVTLPFAGLAMAATAIGGAINRARSAVTKNVYEGPVTMRTEITSNNTTRGMFFARTRNDIHH</sequence>
<keyword evidence="1" id="KW-0472">Membrane</keyword>
<proteinExistence type="predicted"/>
<feature type="transmembrane region" description="Helical" evidence="1">
    <location>
        <begin position="98"/>
        <end position="124"/>
    </location>
</feature>
<feature type="transmembrane region" description="Helical" evidence="1">
    <location>
        <begin position="66"/>
        <end position="92"/>
    </location>
</feature>
<dbReference type="Proteomes" id="UP001057738">
    <property type="component" value="Plasmid unnamed1"/>
</dbReference>
<reference evidence="2" key="1">
    <citation type="submission" date="2022-08" db="EMBL/GenBank/DDBJ databases">
        <authorList>
            <person name="Tian L."/>
        </authorList>
    </citation>
    <scope>NUCLEOTIDE SEQUENCE</scope>
    <source>
        <strain evidence="2">CM253</strain>
        <plasmid evidence="2">unnamed1</plasmid>
    </source>
</reference>
<keyword evidence="3" id="KW-1185">Reference proteome</keyword>
<protein>
    <recommendedName>
        <fullName evidence="4">Transmembrane protein</fullName>
    </recommendedName>
</protein>
<keyword evidence="2" id="KW-0614">Plasmid</keyword>
<organism evidence="2 3">
    <name type="scientific">Streptomyces yangpuensis</name>
    <dbReference type="NCBI Taxonomy" id="1648182"/>
    <lineage>
        <taxon>Bacteria</taxon>
        <taxon>Bacillati</taxon>
        <taxon>Actinomycetota</taxon>
        <taxon>Actinomycetes</taxon>
        <taxon>Kitasatosporales</taxon>
        <taxon>Streptomycetaceae</taxon>
        <taxon>Streptomyces</taxon>
    </lineage>
</organism>